<dbReference type="Pfam" id="PF19076">
    <property type="entry name" value="CshA_repeat"/>
    <property type="match status" value="5"/>
</dbReference>
<keyword evidence="3" id="KW-0732">Signal</keyword>
<comment type="caution">
    <text evidence="8">The sequence shown here is derived from an EMBL/GenBank/DDBJ whole genome shotgun (WGS) entry which is preliminary data.</text>
</comment>
<feature type="compositionally biased region" description="Pro residues" evidence="2">
    <location>
        <begin position="979"/>
        <end position="994"/>
    </location>
</feature>
<reference evidence="8 10" key="2">
    <citation type="submission" date="2020-02" db="EMBL/GenBank/DDBJ databases">
        <title>The WGS of Modestobacter muralis DSM 100205.</title>
        <authorList>
            <person name="Jiang Z."/>
        </authorList>
    </citation>
    <scope>NUCLEOTIDE SEQUENCE [LARGE SCALE GENOMIC DNA]</scope>
    <source>
        <strain evidence="8 10">DSM 100205</strain>
    </source>
</reference>
<feature type="chain" id="PRO_5038312558" description="DUF11 domain-containing protein" evidence="3">
    <location>
        <begin position="21"/>
        <end position="1144"/>
    </location>
</feature>
<feature type="domain" description="DUF6923" evidence="6">
    <location>
        <begin position="31"/>
        <end position="276"/>
    </location>
</feature>
<keyword evidence="9" id="KW-1185">Reference proteome</keyword>
<dbReference type="RefSeq" id="WP_163610291.1">
    <property type="nucleotide sequence ID" value="NZ_JAAGWB010000013.1"/>
</dbReference>
<evidence type="ECO:0000259" key="6">
    <source>
        <dbReference type="Pfam" id="PF21959"/>
    </source>
</evidence>
<dbReference type="InterPro" id="IPR001434">
    <property type="entry name" value="OmcB-like_DUF11"/>
</dbReference>
<feature type="domain" description="DUF11" evidence="4">
    <location>
        <begin position="291"/>
        <end position="386"/>
    </location>
</feature>
<evidence type="ECO:0008006" key="11">
    <source>
        <dbReference type="Google" id="ProtNLM"/>
    </source>
</evidence>
<evidence type="ECO:0000313" key="8">
    <source>
        <dbReference type="EMBL" id="NEN50672.1"/>
    </source>
</evidence>
<evidence type="ECO:0000256" key="1">
    <source>
        <dbReference type="ARBA" id="ARBA00022581"/>
    </source>
</evidence>
<feature type="region of interest" description="Disordered" evidence="2">
    <location>
        <begin position="973"/>
        <end position="1055"/>
    </location>
</feature>
<organism evidence="8 10">
    <name type="scientific">Modestobacter muralis</name>
    <dbReference type="NCBI Taxonomy" id="1608614"/>
    <lineage>
        <taxon>Bacteria</taxon>
        <taxon>Bacillati</taxon>
        <taxon>Actinomycetota</taxon>
        <taxon>Actinomycetes</taxon>
        <taxon>Geodermatophilales</taxon>
        <taxon>Geodermatophilaceae</taxon>
        <taxon>Modestobacter</taxon>
    </lineage>
</organism>
<evidence type="ECO:0000313" key="10">
    <source>
        <dbReference type="Proteomes" id="UP000471152"/>
    </source>
</evidence>
<evidence type="ECO:0000259" key="4">
    <source>
        <dbReference type="Pfam" id="PF01345"/>
    </source>
</evidence>
<gene>
    <name evidence="8" type="ORF">G3R41_06910</name>
    <name evidence="7" type="ORF">GCU67_06910</name>
</gene>
<evidence type="ECO:0000313" key="7">
    <source>
        <dbReference type="EMBL" id="NEK93905.1"/>
    </source>
</evidence>
<feature type="domain" description="CshA" evidence="5">
    <location>
        <begin position="514"/>
        <end position="581"/>
    </location>
</feature>
<feature type="compositionally biased region" description="Basic residues" evidence="2">
    <location>
        <begin position="1103"/>
        <end position="1117"/>
    </location>
</feature>
<feature type="compositionally biased region" description="Pro residues" evidence="2">
    <location>
        <begin position="1012"/>
        <end position="1033"/>
    </location>
</feature>
<feature type="domain" description="CshA" evidence="5">
    <location>
        <begin position="801"/>
        <end position="878"/>
    </location>
</feature>
<feature type="region of interest" description="Disordered" evidence="2">
    <location>
        <begin position="779"/>
        <end position="810"/>
    </location>
</feature>
<dbReference type="InterPro" id="IPR026395">
    <property type="entry name" value="CshA_fibril"/>
</dbReference>
<sequence>MGLLTVLLTSVAAVAPTVAAAPVTSPVPTFFMSQVRPGDNGSTLRVLAQDRYADSGAGGVTVSDVGGESPYEYNAVGHRAADGYLYGIVRSGPSSDQLVRVGSGGEVTLLGPVDGLPATPGTDAYLSGAFGEGTYADTLVVKDNKAAGRLYRIDVASRRVTGSVAPSTGVKLFDYTWNAGYLWGGEVDGGVRSIVRLDVATGAVTRIAAGSVLPADDTGDYGAAWRYGNGNIALLSNGSGVITQVRIGGPASASPTLTAVSRVQAAPGESNDGASTLAAQPADLVLTVPAPAPVPPSSPVSWTVTVRNAGPGPSSGSTFTVAVPTGVTAVQLPAGCSVPAGTVTCVVGPLVDGGSDDYTFTASSPAAGAVSVAAPVDVLGNEQDPSVDSALLVVTPDQALASTGVGTQEQSVLPGVPAGGAVELLDGNTPVPTLDVPGGRYAVDVDALTFTPAYGWSGTAATARFRVTDGSGATGVGGYTATVQPPAPPAAPALTSSGTGTATQRVTLPAPPPGGSVTLLDDDGDPVAGLVLPGRGSWTTDPVAGTVSFAPATGHLGTTAVAYRVTDAYGRSSDGTYEATVTAPPGPSAPDLASVGTGTAPQQVVLPPAPDGGSRTLLDDDDAPVSRVVRPGQGTYDHDASSGTVTFTPVLGFQGPATPVRYRLTDAYGQSATGADTPVVTRPAGPPAGAVLTSRDVGTTLQQVVLPAAPAGGSRTLLDGAGTPAAVVDVLGEGRYVLDPGTGTISFSPVLGFAAVGRVAYRSTDAYGSWADGSYRPEVLPPEPPAPAAEATTGVGTTQQQTTSPAVPEGGVVTVLDGEGRPATSVTLPGQGTYRWDALAGSAVFDPELGFHGAASPLTYRVTDAYGQWVDATWTPTVLAPAPPVTEPRTSTGVGTSVHTVLLPEAPAGGARALVDVDGDPATTVVLAGRGTVELDSVTGSAVFRPVPGYGGTTVITYRMTDAYGQTADGHWTATVTAPAPPADAPLPPAPTPTPTTSTPITSASPVATSPTPSPPAPASPAPTPAAPTPPDTTAPAPDHADQPMSAPVTAGPPELAWTGDDLQVLAGQGLASVALGLVLLVAGRAPRMHPAGPAAGRDRSPRGRHAAGRTSPRRRTSGGGRHAAGNAVQRRSAGRVGGQPVGT</sequence>
<dbReference type="EMBL" id="JAAGWH010000013">
    <property type="protein sequence ID" value="NEK93905.1"/>
    <property type="molecule type" value="Genomic_DNA"/>
</dbReference>
<feature type="region of interest" description="Disordered" evidence="2">
    <location>
        <begin position="575"/>
        <end position="625"/>
    </location>
</feature>
<evidence type="ECO:0000256" key="2">
    <source>
        <dbReference type="SAM" id="MobiDB-lite"/>
    </source>
</evidence>
<feature type="domain" description="CshA" evidence="5">
    <location>
        <begin position="614"/>
        <end position="680"/>
    </location>
</feature>
<dbReference type="AlphaFoldDB" id="A0A6P0H4T6"/>
<dbReference type="Proteomes" id="UP000471152">
    <property type="component" value="Unassembled WGS sequence"/>
</dbReference>
<proteinExistence type="predicted"/>
<dbReference type="Proteomes" id="UP000468828">
    <property type="component" value="Unassembled WGS sequence"/>
</dbReference>
<accession>A0A6P0H4T6</accession>
<feature type="region of interest" description="Disordered" evidence="2">
    <location>
        <begin position="1088"/>
        <end position="1144"/>
    </location>
</feature>
<dbReference type="EMBL" id="JAAGWB010000013">
    <property type="protein sequence ID" value="NEN50672.1"/>
    <property type="molecule type" value="Genomic_DNA"/>
</dbReference>
<feature type="compositionally biased region" description="Low complexity" evidence="2">
    <location>
        <begin position="788"/>
        <end position="803"/>
    </location>
</feature>
<dbReference type="NCBIfam" id="TIGR04225">
    <property type="entry name" value="CshA_fibril_rpt"/>
    <property type="match status" value="2"/>
</dbReference>
<keyword evidence="1" id="KW-0945">Host-virus interaction</keyword>
<dbReference type="Gene3D" id="2.60.40.10">
    <property type="entry name" value="Immunoglobulins"/>
    <property type="match status" value="1"/>
</dbReference>
<feature type="domain" description="CshA" evidence="5">
    <location>
        <begin position="713"/>
        <end position="779"/>
    </location>
</feature>
<evidence type="ECO:0000313" key="9">
    <source>
        <dbReference type="Proteomes" id="UP000468828"/>
    </source>
</evidence>
<dbReference type="InterPro" id="IPR054215">
    <property type="entry name" value="DUF6923"/>
</dbReference>
<protein>
    <recommendedName>
        <fullName evidence="11">DUF11 domain-containing protein</fullName>
    </recommendedName>
</protein>
<evidence type="ECO:0000256" key="3">
    <source>
        <dbReference type="SAM" id="SignalP"/>
    </source>
</evidence>
<dbReference type="Pfam" id="PF01345">
    <property type="entry name" value="DUF11"/>
    <property type="match status" value="1"/>
</dbReference>
<dbReference type="InterPro" id="IPR013783">
    <property type="entry name" value="Ig-like_fold"/>
</dbReference>
<feature type="compositionally biased region" description="Low complexity" evidence="2">
    <location>
        <begin position="995"/>
        <end position="1011"/>
    </location>
</feature>
<evidence type="ECO:0000259" key="5">
    <source>
        <dbReference type="Pfam" id="PF19076"/>
    </source>
</evidence>
<dbReference type="PANTHER" id="PTHR13037:SF24">
    <property type="entry name" value="POLYCOMB PROTEIN PCL-RELATED"/>
    <property type="match status" value="1"/>
</dbReference>
<dbReference type="Pfam" id="PF21959">
    <property type="entry name" value="DUF6923"/>
    <property type="match status" value="1"/>
</dbReference>
<name>A0A6P0H4T6_9ACTN</name>
<reference evidence="7 9" key="1">
    <citation type="submission" date="2020-01" db="EMBL/GenBank/DDBJ databases">
        <title>the WGS Modestobacter muralis CPCC 204518.</title>
        <authorList>
            <person name="Jiang Z."/>
        </authorList>
    </citation>
    <scope>NUCLEOTIDE SEQUENCE [LARGE SCALE GENOMIC DNA]</scope>
    <source>
        <strain evidence="7 9">DSM 100205</strain>
    </source>
</reference>
<dbReference type="GO" id="GO:0005975">
    <property type="term" value="P:carbohydrate metabolic process"/>
    <property type="evidence" value="ECO:0007669"/>
    <property type="project" value="UniProtKB-ARBA"/>
</dbReference>
<feature type="signal peptide" evidence="3">
    <location>
        <begin position="1"/>
        <end position="20"/>
    </location>
</feature>
<feature type="domain" description="CshA" evidence="5">
    <location>
        <begin position="912"/>
        <end position="976"/>
    </location>
</feature>
<dbReference type="PANTHER" id="PTHR13037">
    <property type="entry name" value="FORMIN"/>
    <property type="match status" value="1"/>
</dbReference>